<feature type="compositionally biased region" description="Low complexity" evidence="2">
    <location>
        <begin position="86"/>
        <end position="95"/>
    </location>
</feature>
<feature type="compositionally biased region" description="Low complexity" evidence="2">
    <location>
        <begin position="23"/>
        <end position="39"/>
    </location>
</feature>
<feature type="region of interest" description="Disordered" evidence="2">
    <location>
        <begin position="457"/>
        <end position="487"/>
    </location>
</feature>
<dbReference type="KEGG" id="pgri:PgNI_01985"/>
<keyword evidence="1" id="KW-0539">Nucleus</keyword>
<name>A0A6P8BFL3_PYRGI</name>
<feature type="domain" description="Zn(2)-C6 fungal-type" evidence="3">
    <location>
        <begin position="53"/>
        <end position="82"/>
    </location>
</feature>
<proteinExistence type="predicted"/>
<accession>A0A6P8BFL3</accession>
<evidence type="ECO:0000313" key="4">
    <source>
        <dbReference type="Proteomes" id="UP000515153"/>
    </source>
</evidence>
<reference evidence="5" key="3">
    <citation type="submission" date="2025-08" db="UniProtKB">
        <authorList>
            <consortium name="RefSeq"/>
        </authorList>
    </citation>
    <scope>IDENTIFICATION</scope>
    <source>
        <strain evidence="5">NI907</strain>
    </source>
</reference>
<reference evidence="5" key="2">
    <citation type="submission" date="2019-10" db="EMBL/GenBank/DDBJ databases">
        <authorList>
            <consortium name="NCBI Genome Project"/>
        </authorList>
    </citation>
    <scope>NUCLEOTIDE SEQUENCE</scope>
    <source>
        <strain evidence="5">NI907</strain>
    </source>
</reference>
<dbReference type="PANTHER" id="PTHR31668">
    <property type="entry name" value="GLUCOSE TRANSPORT TRANSCRIPTION REGULATOR RGT1-RELATED-RELATED"/>
    <property type="match status" value="1"/>
</dbReference>
<dbReference type="GO" id="GO:0000981">
    <property type="term" value="F:DNA-binding transcription factor activity, RNA polymerase II-specific"/>
    <property type="evidence" value="ECO:0007669"/>
    <property type="project" value="InterPro"/>
</dbReference>
<dbReference type="PROSITE" id="PS00463">
    <property type="entry name" value="ZN2_CY6_FUNGAL_1"/>
    <property type="match status" value="1"/>
</dbReference>
<dbReference type="AlphaFoldDB" id="A0A6P8BFL3"/>
<organism evidence="4 5">
    <name type="scientific">Pyricularia grisea</name>
    <name type="common">Crabgrass-specific blast fungus</name>
    <name type="synonym">Magnaporthe grisea</name>
    <dbReference type="NCBI Taxonomy" id="148305"/>
    <lineage>
        <taxon>Eukaryota</taxon>
        <taxon>Fungi</taxon>
        <taxon>Dikarya</taxon>
        <taxon>Ascomycota</taxon>
        <taxon>Pezizomycotina</taxon>
        <taxon>Sordariomycetes</taxon>
        <taxon>Sordariomycetidae</taxon>
        <taxon>Magnaporthales</taxon>
        <taxon>Pyriculariaceae</taxon>
        <taxon>Pyricularia</taxon>
    </lineage>
</organism>
<dbReference type="CDD" id="cd00067">
    <property type="entry name" value="GAL4"/>
    <property type="match status" value="1"/>
</dbReference>
<feature type="compositionally biased region" description="Basic and acidic residues" evidence="2">
    <location>
        <begin position="10"/>
        <end position="22"/>
    </location>
</feature>
<evidence type="ECO:0000256" key="2">
    <source>
        <dbReference type="SAM" id="MobiDB-lite"/>
    </source>
</evidence>
<feature type="region of interest" description="Disordered" evidence="2">
    <location>
        <begin position="86"/>
        <end position="112"/>
    </location>
</feature>
<feature type="region of interest" description="Disordered" evidence="2">
    <location>
        <begin position="1"/>
        <end position="42"/>
    </location>
</feature>
<dbReference type="Proteomes" id="UP000515153">
    <property type="component" value="Unplaced"/>
</dbReference>
<sequence length="592" mass="66066">MQRLPPSPSSDHDQQRGTENDTRAAPPTSPSPITSQPSALRIRKEKRFQVSRACARCKRLQKGCSQSRPCQRCLAVGLGDYCNDQSSSLSPSTASIADDGGRSGRSHSAEIPPAFGRRTDLLMDQLMPHCLLRFLSRMQPTVPVLTADYIDKLQKTASQPAETVPSVEAYGMLHAVCGMVLLQVDRNGALPFELPDEVTTTMHGSELFREALRAYHHVSRAQATPTLERVLLTFFIYACHSAMSHHSRAFTFLREATTAYLLLSSSSSNNHNTNSGGSDRGVSPMYKTASAGVQDRLFWLLLISERSHAIRYRRPITLYITPSSPRLQNQQRQLQQLAAPGRTSIEPFDRLTGFWSLAALFAPFNTTFVGLLLDEEGRTSEQQPASTQSATALLLSSIDRQLSKAVPDDVEDLEETQKSNLVVTQLWLRIIVWQLRLRLGLLTNLTVDDDQIKMDEKQDTKLKNQNEHRDLQQQRQDEEARPTPWYPSTTTYRYPLDAVRQARPTLDELATDALAVHGVGMTEKLYDIACSMVDVLALPLVGGDSGDSLHVYEEDLRFVWGLVSDLPGGAEVYDGLLRTHLETALPHFRVQE</sequence>
<gene>
    <name evidence="5" type="ORF">PgNI_01985</name>
</gene>
<dbReference type="GO" id="GO:0008270">
    <property type="term" value="F:zinc ion binding"/>
    <property type="evidence" value="ECO:0007669"/>
    <property type="project" value="InterPro"/>
</dbReference>
<keyword evidence="4" id="KW-1185">Reference proteome</keyword>
<reference evidence="5" key="1">
    <citation type="journal article" date="2019" name="Mol. Biol. Evol.">
        <title>Blast fungal genomes show frequent chromosomal changes, gene gains and losses, and effector gene turnover.</title>
        <authorList>
            <person name="Gomez Luciano L.B."/>
            <person name="Jason Tsai I."/>
            <person name="Chuma I."/>
            <person name="Tosa Y."/>
            <person name="Chen Y.H."/>
            <person name="Li J.Y."/>
            <person name="Li M.Y."/>
            <person name="Jade Lu M.Y."/>
            <person name="Nakayashiki H."/>
            <person name="Li W.H."/>
        </authorList>
    </citation>
    <scope>NUCLEOTIDE SEQUENCE</scope>
    <source>
        <strain evidence="5">NI907</strain>
    </source>
</reference>
<evidence type="ECO:0000256" key="1">
    <source>
        <dbReference type="ARBA" id="ARBA00023242"/>
    </source>
</evidence>
<evidence type="ECO:0000313" key="5">
    <source>
        <dbReference type="RefSeq" id="XP_030986048.1"/>
    </source>
</evidence>
<dbReference type="SMART" id="SM00066">
    <property type="entry name" value="GAL4"/>
    <property type="match status" value="1"/>
</dbReference>
<dbReference type="GeneID" id="41956968"/>
<dbReference type="InterPro" id="IPR050797">
    <property type="entry name" value="Carb_Metab_Trans_Reg"/>
</dbReference>
<dbReference type="RefSeq" id="XP_030986048.1">
    <property type="nucleotide sequence ID" value="XM_031122056.1"/>
</dbReference>
<dbReference type="OrthoDB" id="4132249at2759"/>
<feature type="compositionally biased region" description="Basic and acidic residues" evidence="2">
    <location>
        <begin position="457"/>
        <end position="481"/>
    </location>
</feature>
<dbReference type="PROSITE" id="PS50048">
    <property type="entry name" value="ZN2_CY6_FUNGAL_2"/>
    <property type="match status" value="1"/>
</dbReference>
<dbReference type="InterPro" id="IPR001138">
    <property type="entry name" value="Zn2Cys6_DnaBD"/>
</dbReference>
<dbReference type="PANTHER" id="PTHR31668:SF20">
    <property type="entry name" value="ZN(II)2CYS6 TRANSCRIPTION FACTOR (EUROFUNG)"/>
    <property type="match status" value="1"/>
</dbReference>
<dbReference type="CDD" id="cd12148">
    <property type="entry name" value="fungal_TF_MHR"/>
    <property type="match status" value="1"/>
</dbReference>
<protein>
    <recommendedName>
        <fullName evidence="3">Zn(2)-C6 fungal-type domain-containing protein</fullName>
    </recommendedName>
</protein>
<evidence type="ECO:0000259" key="3">
    <source>
        <dbReference type="PROSITE" id="PS50048"/>
    </source>
</evidence>